<accession>A0ACC0Q5A9</accession>
<organism evidence="1 2">
    <name type="scientific">Rhododendron molle</name>
    <name type="common">Chinese azalea</name>
    <name type="synonym">Azalea mollis</name>
    <dbReference type="NCBI Taxonomy" id="49168"/>
    <lineage>
        <taxon>Eukaryota</taxon>
        <taxon>Viridiplantae</taxon>
        <taxon>Streptophyta</taxon>
        <taxon>Embryophyta</taxon>
        <taxon>Tracheophyta</taxon>
        <taxon>Spermatophyta</taxon>
        <taxon>Magnoliopsida</taxon>
        <taxon>eudicotyledons</taxon>
        <taxon>Gunneridae</taxon>
        <taxon>Pentapetalae</taxon>
        <taxon>asterids</taxon>
        <taxon>Ericales</taxon>
        <taxon>Ericaceae</taxon>
        <taxon>Ericoideae</taxon>
        <taxon>Rhodoreae</taxon>
        <taxon>Rhododendron</taxon>
    </lineage>
</organism>
<dbReference type="Proteomes" id="UP001062846">
    <property type="component" value="Chromosome 1"/>
</dbReference>
<evidence type="ECO:0000313" key="2">
    <source>
        <dbReference type="Proteomes" id="UP001062846"/>
    </source>
</evidence>
<name>A0ACC0Q5A9_RHOML</name>
<proteinExistence type="predicted"/>
<sequence length="425" mass="46915">MHSVTRVSDLIDEVTHSWNIPLIKTLFSDIDVEAILSIPISSQGALDKGVWHYTDNGLFSVKSAYHLTRSSNIPYNSRERGESSSGSLQDGIWRLIWSLRVPNKIKSFLWRCSHNALAVLSNLFNKKIDVSPYCPRCNFAFETIEHLIFQCKSSKEVWANSPFANAVSPSWDSLSFTEWWIGMVQSVRNSSGVDDLHAILATLCWMLWKGRNIAYFDKKFWTCSTTVEKAITLCEEFKAATETVHALPRLSTPPHPSSWLPPPPNVIKLNVDGAVNKKNGISGAGIVARNHLGEILGSISIPFLGFLLPRSTEALAFREALITAAIRGFSEIIVEGDSLQVVQALIQDGKSLSDCSSILADCVELIPLFSSCSFIHVKRSCNRIAHSLAKQSLLGAKLECWGGPVSQHLASLARDDIQSSDCSLS</sequence>
<protein>
    <submittedName>
        <fullName evidence="1">Uncharacterized protein</fullName>
    </submittedName>
</protein>
<reference evidence="1" key="1">
    <citation type="submission" date="2022-02" db="EMBL/GenBank/DDBJ databases">
        <title>Plant Genome Project.</title>
        <authorList>
            <person name="Zhang R.-G."/>
        </authorList>
    </citation>
    <scope>NUCLEOTIDE SEQUENCE</scope>
    <source>
        <strain evidence="1">AT1</strain>
    </source>
</reference>
<gene>
    <name evidence="1" type="ORF">RHMOL_Rhmol01G0240100</name>
</gene>
<dbReference type="EMBL" id="CM046388">
    <property type="protein sequence ID" value="KAI8572940.1"/>
    <property type="molecule type" value="Genomic_DNA"/>
</dbReference>
<evidence type="ECO:0000313" key="1">
    <source>
        <dbReference type="EMBL" id="KAI8572940.1"/>
    </source>
</evidence>
<comment type="caution">
    <text evidence="1">The sequence shown here is derived from an EMBL/GenBank/DDBJ whole genome shotgun (WGS) entry which is preliminary data.</text>
</comment>
<keyword evidence="2" id="KW-1185">Reference proteome</keyword>